<organism evidence="2 3">
    <name type="scientific">Massilia glaciei</name>
    <dbReference type="NCBI Taxonomy" id="1524097"/>
    <lineage>
        <taxon>Bacteria</taxon>
        <taxon>Pseudomonadati</taxon>
        <taxon>Pseudomonadota</taxon>
        <taxon>Betaproteobacteria</taxon>
        <taxon>Burkholderiales</taxon>
        <taxon>Oxalobacteraceae</taxon>
        <taxon>Telluria group</taxon>
        <taxon>Massilia</taxon>
    </lineage>
</organism>
<gene>
    <name evidence="2" type="ORF">C7C56_003220</name>
</gene>
<keyword evidence="1" id="KW-0472">Membrane</keyword>
<feature type="transmembrane region" description="Helical" evidence="1">
    <location>
        <begin position="115"/>
        <end position="133"/>
    </location>
</feature>
<feature type="transmembrane region" description="Helical" evidence="1">
    <location>
        <begin position="88"/>
        <end position="109"/>
    </location>
</feature>
<dbReference type="RefSeq" id="WP_106756054.1">
    <property type="nucleotide sequence ID" value="NZ_PXWF02000042.1"/>
</dbReference>
<accession>A0A2U2I6D8</accession>
<sequence>MHPAFRNTLAVSAGFGIGSVVNMGLIAIGGSIIAPPPGTDTGTIDGLKAAMLLFEPKHFIFPFLAHALGTLVGAAAAARIAASFRMQLALGIGVLFLAGGIVAVMMLPAPAWFDALDLTGAYLPMAWIGWKLATRKTR</sequence>
<protein>
    <submittedName>
        <fullName evidence="2">Uncharacterized protein</fullName>
    </submittedName>
</protein>
<evidence type="ECO:0000313" key="2">
    <source>
        <dbReference type="EMBL" id="PWF55199.1"/>
    </source>
</evidence>
<reference evidence="2 3" key="1">
    <citation type="submission" date="2018-04" db="EMBL/GenBank/DDBJ databases">
        <title>Massilia violaceinigra sp. nov., a novel purple-pigmented bacterium isolated from Tianshan glacier, Xinjiang, China.</title>
        <authorList>
            <person name="Wang H."/>
        </authorList>
    </citation>
    <scope>NUCLEOTIDE SEQUENCE [LARGE SCALE GENOMIC DNA]</scope>
    <source>
        <strain evidence="2 3">B448-2</strain>
    </source>
</reference>
<evidence type="ECO:0000313" key="3">
    <source>
        <dbReference type="Proteomes" id="UP000241421"/>
    </source>
</evidence>
<keyword evidence="1" id="KW-1133">Transmembrane helix</keyword>
<dbReference type="Proteomes" id="UP000241421">
    <property type="component" value="Unassembled WGS sequence"/>
</dbReference>
<keyword evidence="3" id="KW-1185">Reference proteome</keyword>
<dbReference type="EMBL" id="PXWF02000042">
    <property type="protein sequence ID" value="PWF55199.1"/>
    <property type="molecule type" value="Genomic_DNA"/>
</dbReference>
<proteinExistence type="predicted"/>
<comment type="caution">
    <text evidence="2">The sequence shown here is derived from an EMBL/GenBank/DDBJ whole genome shotgun (WGS) entry which is preliminary data.</text>
</comment>
<feature type="transmembrane region" description="Helical" evidence="1">
    <location>
        <begin position="59"/>
        <end position="81"/>
    </location>
</feature>
<name>A0A2U2I6D8_9BURK</name>
<feature type="transmembrane region" description="Helical" evidence="1">
    <location>
        <begin position="9"/>
        <end position="33"/>
    </location>
</feature>
<dbReference type="OrthoDB" id="6025129at2"/>
<evidence type="ECO:0000256" key="1">
    <source>
        <dbReference type="SAM" id="Phobius"/>
    </source>
</evidence>
<keyword evidence="1" id="KW-0812">Transmembrane</keyword>
<dbReference type="AlphaFoldDB" id="A0A2U2I6D8"/>